<gene>
    <name evidence="1" type="ORF">CO726_05280</name>
</gene>
<organism evidence="1 2">
    <name type="scientific">Bacillus fungorum</name>
    <dbReference type="NCBI Taxonomy" id="2039284"/>
    <lineage>
        <taxon>Bacteria</taxon>
        <taxon>Bacillati</taxon>
        <taxon>Bacillota</taxon>
        <taxon>Bacilli</taxon>
        <taxon>Bacillales</taxon>
        <taxon>Bacillaceae</taxon>
        <taxon>Bacillus</taxon>
    </lineage>
</organism>
<keyword evidence="2" id="KW-1185">Reference proteome</keyword>
<dbReference type="RefSeq" id="WP_099683550.1">
    <property type="nucleotide sequence ID" value="NZ_JBOIRJ010000020.1"/>
</dbReference>
<comment type="caution">
    <text evidence="1">The sequence shown here is derived from an EMBL/GenBank/DDBJ whole genome shotgun (WGS) entry which is preliminary data.</text>
</comment>
<accession>A0A2G6QH39</accession>
<dbReference type="AlphaFoldDB" id="A0A2G6QH39"/>
<evidence type="ECO:0000313" key="1">
    <source>
        <dbReference type="EMBL" id="PIE96172.1"/>
    </source>
</evidence>
<proteinExistence type="predicted"/>
<name>A0A2G6QH39_9BACI</name>
<sequence>MENLNGKPYVNTEEGVYTSIKLQAITDQAFRVPVFLSTSNTLNQLQQQFLDRLILELEQVLLFPRTVPRSDLYPEAPLTNIRRVILSSYGMVAVNFQRFFVQGIKTNVGDFEPKTPFWEGTPFSQIEPSMAYQYGLPLLLIRETGTDTLRGIWEVGNAPFTILNWNSATQSVDTFFNSVQWREFFANWVGHVRSGYYLQTEPQFKYI</sequence>
<reference evidence="1 2" key="1">
    <citation type="submission" date="2017-09" db="EMBL/GenBank/DDBJ databases">
        <title>Biocontrol bacteria screening and application from spent mushroom substrate.</title>
        <authorList>
            <person name="Sun X."/>
        </authorList>
    </citation>
    <scope>NUCLEOTIDE SEQUENCE [LARGE SCALE GENOMIC DNA]</scope>
    <source>
        <strain evidence="1 2">100374</strain>
    </source>
</reference>
<protein>
    <submittedName>
        <fullName evidence="1">Uncharacterized protein</fullName>
    </submittedName>
</protein>
<dbReference type="Proteomes" id="UP000228484">
    <property type="component" value="Unassembled WGS sequence"/>
</dbReference>
<evidence type="ECO:0000313" key="2">
    <source>
        <dbReference type="Proteomes" id="UP000228484"/>
    </source>
</evidence>
<dbReference type="EMBL" id="NWUW01000003">
    <property type="protein sequence ID" value="PIE96172.1"/>
    <property type="molecule type" value="Genomic_DNA"/>
</dbReference>